<dbReference type="GeneID" id="29122637"/>
<sequence>MELRQKVYTILLNRFGSQLNENGEPIYTMESITQCCHDWVSQGNPNSSGIVKYYEAYYK</sequence>
<dbReference type="Proteomes" id="UP000203157">
    <property type="component" value="Segment"/>
</dbReference>
<name>A0A127KM36_9CAUD</name>
<proteinExistence type="predicted"/>
<organism evidence="1 2">
    <name type="scientific">Cyanophage S-RIM32</name>
    <dbReference type="NCBI Taxonomy" id="1278479"/>
    <lineage>
        <taxon>Viruses</taxon>
        <taxon>Duplodnaviria</taxon>
        <taxon>Heunggongvirae</taxon>
        <taxon>Uroviricota</taxon>
        <taxon>Caudoviricetes</taxon>
        <taxon>Pantevenvirales</taxon>
        <taxon>Kyanoviridae</taxon>
        <taxon>Bristolvirus</taxon>
        <taxon>Bristolvirus rhodeisland</taxon>
    </lineage>
</organism>
<accession>A0A127KM36</accession>
<gene>
    <name evidence="1" type="ORF">R1080702_135</name>
</gene>
<evidence type="ECO:0000313" key="1">
    <source>
        <dbReference type="EMBL" id="AMO43144.1"/>
    </source>
</evidence>
<keyword evidence="2" id="KW-1185">Reference proteome</keyword>
<evidence type="ECO:0000313" key="2">
    <source>
        <dbReference type="Proteomes" id="UP000203157"/>
    </source>
</evidence>
<reference evidence="1 2" key="1">
    <citation type="submission" date="2016-01" db="EMBL/GenBank/DDBJ databases">
        <title>The genomic content and context of auxiliary metabolic genes in marine cyanophages.</title>
        <authorList>
            <person name="Marston M.F."/>
            <person name="Martiny J.B.H."/>
            <person name="Crummett L.T."/>
        </authorList>
    </citation>
    <scope>NUCLEOTIDE SEQUENCE [LARGE SCALE GENOMIC DNA]</scope>
    <source>
        <strain evidence="1">RW_108_0702</strain>
    </source>
</reference>
<dbReference type="OrthoDB" id="24167at10239"/>
<dbReference type="EMBL" id="KU594606">
    <property type="protein sequence ID" value="AMO43144.1"/>
    <property type="molecule type" value="Genomic_DNA"/>
</dbReference>
<dbReference type="RefSeq" id="YP_009301637.1">
    <property type="nucleotide sequence ID" value="NC_031235.1"/>
</dbReference>
<protein>
    <submittedName>
        <fullName evidence="1">Uncharacterized protein</fullName>
    </submittedName>
</protein>
<dbReference type="KEGG" id="vg:29122637"/>